<dbReference type="EC" id="3.5.4.9" evidence="1"/>
<dbReference type="Proteomes" id="UP000178486">
    <property type="component" value="Unassembled WGS sequence"/>
</dbReference>
<dbReference type="Pfam" id="PF02882">
    <property type="entry name" value="THF_DHG_CYH_C"/>
    <property type="match status" value="1"/>
</dbReference>
<sequence length="204" mass="22434">MNEDIGIHGIIIQRPLPPVLRTASFDKAVSKKKDVDGFLDKSLFVAPVARVAMHVLETIFGTELFSRTLKSKRILILGRGETAGKPITEELHRHKIPHIIVHSKTVNREDFMKTADIIISCVGKPYLIKKDNVKPGVILIGFGISSVNGKLRGDYDDEEMKDVASHYTPTPGGTGPLTVAFLLDNVVEAAEKMPTVRDNRTVGI</sequence>
<protein>
    <recommendedName>
        <fullName evidence="1">methenyltetrahydrofolate cyclohydrolase</fullName>
        <ecNumber evidence="1">3.5.4.9</ecNumber>
    </recommendedName>
</protein>
<proteinExistence type="predicted"/>
<evidence type="ECO:0000259" key="2">
    <source>
        <dbReference type="Pfam" id="PF02882"/>
    </source>
</evidence>
<evidence type="ECO:0000313" key="4">
    <source>
        <dbReference type="Proteomes" id="UP000178486"/>
    </source>
</evidence>
<dbReference type="AlphaFoldDB" id="A0A1F7JGB0"/>
<organism evidence="3 4">
    <name type="scientific">Candidatus Roizmanbacteria bacterium RIFCSPLOWO2_01_FULL_45_11</name>
    <dbReference type="NCBI Taxonomy" id="1802070"/>
    <lineage>
        <taxon>Bacteria</taxon>
        <taxon>Candidatus Roizmaniibacteriota</taxon>
    </lineage>
</organism>
<dbReference type="SUPFAM" id="SSF53223">
    <property type="entry name" value="Aminoacid dehydrogenase-like, N-terminal domain"/>
    <property type="match status" value="1"/>
</dbReference>
<dbReference type="PRINTS" id="PR00085">
    <property type="entry name" value="THFDHDRGNASE"/>
</dbReference>
<evidence type="ECO:0000313" key="3">
    <source>
        <dbReference type="EMBL" id="OGK54669.1"/>
    </source>
</evidence>
<dbReference type="InterPro" id="IPR046346">
    <property type="entry name" value="Aminoacid_DH-like_N_sf"/>
</dbReference>
<dbReference type="InterPro" id="IPR036291">
    <property type="entry name" value="NAD(P)-bd_dom_sf"/>
</dbReference>
<evidence type="ECO:0000256" key="1">
    <source>
        <dbReference type="ARBA" id="ARBA00012776"/>
    </source>
</evidence>
<dbReference type="GO" id="GO:0005829">
    <property type="term" value="C:cytosol"/>
    <property type="evidence" value="ECO:0007669"/>
    <property type="project" value="TreeGrafter"/>
</dbReference>
<dbReference type="Gene3D" id="3.40.50.720">
    <property type="entry name" value="NAD(P)-binding Rossmann-like Domain"/>
    <property type="match status" value="1"/>
</dbReference>
<dbReference type="EMBL" id="MGAU01000028">
    <property type="protein sequence ID" value="OGK54669.1"/>
    <property type="molecule type" value="Genomic_DNA"/>
</dbReference>
<reference evidence="3 4" key="1">
    <citation type="journal article" date="2016" name="Nat. Commun.">
        <title>Thousands of microbial genomes shed light on interconnected biogeochemical processes in an aquifer system.</title>
        <authorList>
            <person name="Anantharaman K."/>
            <person name="Brown C.T."/>
            <person name="Hug L.A."/>
            <person name="Sharon I."/>
            <person name="Castelle C.J."/>
            <person name="Probst A.J."/>
            <person name="Thomas B.C."/>
            <person name="Singh A."/>
            <person name="Wilkins M.J."/>
            <person name="Karaoz U."/>
            <person name="Brodie E.L."/>
            <person name="Williams K.H."/>
            <person name="Hubbard S.S."/>
            <person name="Banfield J.F."/>
        </authorList>
    </citation>
    <scope>NUCLEOTIDE SEQUENCE [LARGE SCALE GENOMIC DNA]</scope>
</reference>
<dbReference type="PANTHER" id="PTHR48099">
    <property type="entry name" value="C-1-TETRAHYDROFOLATE SYNTHASE, CYTOPLASMIC-RELATED"/>
    <property type="match status" value="1"/>
</dbReference>
<accession>A0A1F7JGB0</accession>
<dbReference type="GO" id="GO:0004477">
    <property type="term" value="F:methenyltetrahydrofolate cyclohydrolase activity"/>
    <property type="evidence" value="ECO:0007669"/>
    <property type="project" value="UniProtKB-EC"/>
</dbReference>
<dbReference type="InterPro" id="IPR020631">
    <property type="entry name" value="THF_DH/CycHdrlase_NAD-bd_dom"/>
</dbReference>
<dbReference type="SUPFAM" id="SSF51735">
    <property type="entry name" value="NAD(P)-binding Rossmann-fold domains"/>
    <property type="match status" value="1"/>
</dbReference>
<comment type="caution">
    <text evidence="3">The sequence shown here is derived from an EMBL/GenBank/DDBJ whole genome shotgun (WGS) entry which is preliminary data.</text>
</comment>
<dbReference type="PANTHER" id="PTHR48099:SF5">
    <property type="entry name" value="C-1-TETRAHYDROFOLATE SYNTHASE, CYTOPLASMIC"/>
    <property type="match status" value="1"/>
</dbReference>
<dbReference type="Gene3D" id="3.40.50.10860">
    <property type="entry name" value="Leucine Dehydrogenase, chain A, domain 1"/>
    <property type="match status" value="1"/>
</dbReference>
<dbReference type="GO" id="GO:0004488">
    <property type="term" value="F:methylenetetrahydrofolate dehydrogenase (NADP+) activity"/>
    <property type="evidence" value="ECO:0007669"/>
    <property type="project" value="InterPro"/>
</dbReference>
<feature type="domain" description="Tetrahydrofolate dehydrogenase/cyclohydrolase NAD(P)-binding" evidence="2">
    <location>
        <begin position="68"/>
        <end position="192"/>
    </location>
</feature>
<dbReference type="GO" id="GO:0035999">
    <property type="term" value="P:tetrahydrofolate interconversion"/>
    <property type="evidence" value="ECO:0007669"/>
    <property type="project" value="TreeGrafter"/>
</dbReference>
<gene>
    <name evidence="3" type="ORF">A3B56_00650</name>
</gene>
<dbReference type="InterPro" id="IPR000672">
    <property type="entry name" value="THF_DH/CycHdrlase"/>
</dbReference>
<name>A0A1F7JGB0_9BACT</name>